<evidence type="ECO:0000259" key="1">
    <source>
        <dbReference type="PROSITE" id="PS50011"/>
    </source>
</evidence>
<reference evidence="2 3" key="1">
    <citation type="submission" date="2016-09" db="EMBL/GenBank/DDBJ databases">
        <title>The draft genome of Dichanthelium oligosanthes: A C3 panicoid grass species.</title>
        <authorList>
            <person name="Studer A.J."/>
            <person name="Schnable J.C."/>
            <person name="Brutnell T.P."/>
        </authorList>
    </citation>
    <scope>NUCLEOTIDE SEQUENCE [LARGE SCALE GENOMIC DNA]</scope>
    <source>
        <strain evidence="3">cv. Kellogg 1175</strain>
        <tissue evidence="2">Leaf</tissue>
    </source>
</reference>
<dbReference type="PANTHER" id="PTHR48055">
    <property type="entry name" value="LEUCINE-RICH REPEAT RECEPTOR PROTEIN KINASE EMS1"/>
    <property type="match status" value="1"/>
</dbReference>
<evidence type="ECO:0000313" key="2">
    <source>
        <dbReference type="EMBL" id="OEL17260.1"/>
    </source>
</evidence>
<dbReference type="OrthoDB" id="1716348at2759"/>
<accession>A0A1E5UWN0</accession>
<gene>
    <name evidence="2" type="ORF">BAE44_0021718</name>
</gene>
<protein>
    <submittedName>
        <fullName evidence="2">Tyrosine-sulfated glycopeptide receptor 1</fullName>
    </submittedName>
</protein>
<keyword evidence="2" id="KW-0675">Receptor</keyword>
<comment type="caution">
    <text evidence="2">The sequence shown here is derived from an EMBL/GenBank/DDBJ whole genome shotgun (WGS) entry which is preliminary data.</text>
</comment>
<dbReference type="PROSITE" id="PS50011">
    <property type="entry name" value="PROTEIN_KINASE_DOM"/>
    <property type="match status" value="1"/>
</dbReference>
<dbReference type="Proteomes" id="UP000095767">
    <property type="component" value="Unassembled WGS sequence"/>
</dbReference>
<dbReference type="PANTHER" id="PTHR48055:SF35">
    <property type="entry name" value="TYROSINE-SULFATED GLYCOPEPTIDE RECEPTOR 1"/>
    <property type="match status" value="1"/>
</dbReference>
<name>A0A1E5UWN0_9POAL</name>
<feature type="domain" description="Protein kinase" evidence="1">
    <location>
        <begin position="1"/>
        <end position="175"/>
    </location>
</feature>
<dbReference type="InterPro" id="IPR051564">
    <property type="entry name" value="LRR_receptor-like_kinase"/>
</dbReference>
<dbReference type="InterPro" id="IPR011009">
    <property type="entry name" value="Kinase-like_dom_sf"/>
</dbReference>
<dbReference type="Gene3D" id="1.10.510.10">
    <property type="entry name" value="Transferase(Phosphotransferase) domain 1"/>
    <property type="match status" value="1"/>
</dbReference>
<dbReference type="GO" id="GO:0016020">
    <property type="term" value="C:membrane"/>
    <property type="evidence" value="ECO:0007669"/>
    <property type="project" value="TreeGrafter"/>
</dbReference>
<dbReference type="SUPFAM" id="SSF56112">
    <property type="entry name" value="Protein kinase-like (PK-like)"/>
    <property type="match status" value="1"/>
</dbReference>
<keyword evidence="3" id="KW-1185">Reference proteome</keyword>
<dbReference type="STRING" id="888268.A0A1E5UWN0"/>
<organism evidence="2 3">
    <name type="scientific">Dichanthelium oligosanthes</name>
    <dbReference type="NCBI Taxonomy" id="888268"/>
    <lineage>
        <taxon>Eukaryota</taxon>
        <taxon>Viridiplantae</taxon>
        <taxon>Streptophyta</taxon>
        <taxon>Embryophyta</taxon>
        <taxon>Tracheophyta</taxon>
        <taxon>Spermatophyta</taxon>
        <taxon>Magnoliopsida</taxon>
        <taxon>Liliopsida</taxon>
        <taxon>Poales</taxon>
        <taxon>Poaceae</taxon>
        <taxon>PACMAD clade</taxon>
        <taxon>Panicoideae</taxon>
        <taxon>Panicodae</taxon>
        <taxon>Paniceae</taxon>
        <taxon>Dichantheliinae</taxon>
        <taxon>Dichanthelium</taxon>
    </lineage>
</organism>
<dbReference type="AlphaFoldDB" id="A0A1E5UWN0"/>
<dbReference type="InterPro" id="IPR000719">
    <property type="entry name" value="Prot_kinase_dom"/>
</dbReference>
<proteinExistence type="predicted"/>
<dbReference type="GO" id="GO:0005524">
    <property type="term" value="F:ATP binding"/>
    <property type="evidence" value="ECO:0007669"/>
    <property type="project" value="InterPro"/>
</dbReference>
<evidence type="ECO:0000313" key="3">
    <source>
        <dbReference type="Proteomes" id="UP000095767"/>
    </source>
</evidence>
<dbReference type="GO" id="GO:0004672">
    <property type="term" value="F:protein kinase activity"/>
    <property type="evidence" value="ECO:0007669"/>
    <property type="project" value="InterPro"/>
</dbReference>
<feature type="non-terminal residue" evidence="2">
    <location>
        <position position="175"/>
    </location>
</feature>
<sequence>MAMPQQHPPCPPRWVRSPAPHLRRRTDPARYIPDPAVPIGIYPYMANDSLHDWLHDRLGGGDALQWRDRLRIARGASRVTTELVGTPGYIPPEYGQAWVATRRGDVYSFGVVLLELLAGRRPLEVLPAQRRHWELVGWVTQMRSLGRHDEVLDHRLRGNGDETQMLYVLVDILYW</sequence>
<dbReference type="EMBL" id="LWDX02060496">
    <property type="protein sequence ID" value="OEL17260.1"/>
    <property type="molecule type" value="Genomic_DNA"/>
</dbReference>